<feature type="domain" description="GST N-terminal" evidence="1">
    <location>
        <begin position="51"/>
        <end position="133"/>
    </location>
</feature>
<organism evidence="3 4">
    <name type="scientific">Proteus mirabilis</name>
    <dbReference type="NCBI Taxonomy" id="584"/>
    <lineage>
        <taxon>Bacteria</taxon>
        <taxon>Pseudomonadati</taxon>
        <taxon>Pseudomonadota</taxon>
        <taxon>Gammaproteobacteria</taxon>
        <taxon>Enterobacterales</taxon>
        <taxon>Morganellaceae</taxon>
        <taxon>Proteus</taxon>
    </lineage>
</organism>
<dbReference type="PROSITE" id="PS50405">
    <property type="entry name" value="GST_CTER"/>
    <property type="match status" value="1"/>
</dbReference>
<gene>
    <name evidence="3" type="primary">gst</name>
    <name evidence="3" type="ORF">NCTC11938_04822</name>
</gene>
<dbReference type="PROSITE" id="PS50404">
    <property type="entry name" value="GST_NTER"/>
    <property type="match status" value="1"/>
</dbReference>
<dbReference type="PANTHER" id="PTHR44051">
    <property type="entry name" value="GLUTATHIONE S-TRANSFERASE-RELATED"/>
    <property type="match status" value="1"/>
</dbReference>
<evidence type="ECO:0000259" key="2">
    <source>
        <dbReference type="PROSITE" id="PS50405"/>
    </source>
</evidence>
<evidence type="ECO:0000313" key="3">
    <source>
        <dbReference type="EMBL" id="SUC40522.1"/>
    </source>
</evidence>
<accession>A0A379GHT6</accession>
<dbReference type="InterPro" id="IPR004045">
    <property type="entry name" value="Glutathione_S-Trfase_N"/>
</dbReference>
<dbReference type="Pfam" id="PF00043">
    <property type="entry name" value="GST_C"/>
    <property type="match status" value="1"/>
</dbReference>
<dbReference type="Pfam" id="PF13409">
    <property type="entry name" value="GST_N_2"/>
    <property type="match status" value="1"/>
</dbReference>
<dbReference type="AlphaFoldDB" id="A0A379GHT6"/>
<reference evidence="3 4" key="1">
    <citation type="submission" date="2018-06" db="EMBL/GenBank/DDBJ databases">
        <authorList>
            <consortium name="Pathogen Informatics"/>
            <person name="Doyle S."/>
        </authorList>
    </citation>
    <scope>NUCLEOTIDE SEQUENCE [LARGE SCALE GENOMIC DNA]</scope>
    <source>
        <strain evidence="3 4">NCTC11938</strain>
    </source>
</reference>
<feature type="domain" description="GST C-terminal" evidence="2">
    <location>
        <begin position="139"/>
        <end position="255"/>
    </location>
</feature>
<dbReference type="InterPro" id="IPR036282">
    <property type="entry name" value="Glutathione-S-Trfase_C_sf"/>
</dbReference>
<dbReference type="SFLD" id="SFLDG01150">
    <property type="entry name" value="Main.1:_Beta-like"/>
    <property type="match status" value="1"/>
</dbReference>
<dbReference type="EMBL" id="UGTS01000006">
    <property type="protein sequence ID" value="SUC40522.1"/>
    <property type="molecule type" value="Genomic_DNA"/>
</dbReference>
<name>A0A379GHT6_PROMI</name>
<keyword evidence="3" id="KW-0808">Transferase</keyword>
<dbReference type="CDD" id="cd03188">
    <property type="entry name" value="GST_C_Beta"/>
    <property type="match status" value="1"/>
</dbReference>
<dbReference type="NCBIfam" id="NF007831">
    <property type="entry name" value="PRK10542.1"/>
    <property type="match status" value="1"/>
</dbReference>
<sequence length="255" mass="29125">MNKLYCSQIYKSLFYLPDLRLLNSYNALLSNVSEDISYLHGYHHSFDRELFKMKLYYTPGSCSLSPHIVLRETGLDFSIERIDLRTKKTESGKDFLAINPKGQVPVLQLDNGDILTEGVAIVQYLADLKPDRNLIAPPKALERYHQIEWLNFLASEVHKGYSPLFSSDTPESYLPVVKNKLKSKFVYINDVLSKQKCVCGDHFTVADAYLFTLSQWAPHVALDLTDLSHLQDYLTRIAQRPNVHSALVTEGLIKE</sequence>
<dbReference type="SFLD" id="SFLDG00358">
    <property type="entry name" value="Main_(cytGST)"/>
    <property type="match status" value="1"/>
</dbReference>
<dbReference type="Gene3D" id="1.20.1050.10">
    <property type="match status" value="1"/>
</dbReference>
<dbReference type="InterPro" id="IPR036249">
    <property type="entry name" value="Thioredoxin-like_sf"/>
</dbReference>
<dbReference type="PANTHER" id="PTHR44051:SF8">
    <property type="entry name" value="GLUTATHIONE S-TRANSFERASE GSTA"/>
    <property type="match status" value="1"/>
</dbReference>
<dbReference type="InterPro" id="IPR040079">
    <property type="entry name" value="Glutathione_S-Trfase"/>
</dbReference>
<dbReference type="SFLD" id="SFLDS00019">
    <property type="entry name" value="Glutathione_Transferase_(cytos"/>
    <property type="match status" value="1"/>
</dbReference>
<evidence type="ECO:0000313" key="4">
    <source>
        <dbReference type="Proteomes" id="UP000254191"/>
    </source>
</evidence>
<dbReference type="SUPFAM" id="SSF52833">
    <property type="entry name" value="Thioredoxin-like"/>
    <property type="match status" value="1"/>
</dbReference>
<evidence type="ECO:0000259" key="1">
    <source>
        <dbReference type="PROSITE" id="PS50404"/>
    </source>
</evidence>
<dbReference type="GO" id="GO:0004364">
    <property type="term" value="F:glutathione transferase activity"/>
    <property type="evidence" value="ECO:0007669"/>
    <property type="project" value="UniProtKB-EC"/>
</dbReference>
<dbReference type="CDD" id="cd03057">
    <property type="entry name" value="GST_N_Beta"/>
    <property type="match status" value="1"/>
</dbReference>
<dbReference type="Gene3D" id="3.40.30.10">
    <property type="entry name" value="Glutaredoxin"/>
    <property type="match status" value="1"/>
</dbReference>
<dbReference type="EC" id="2.5.1.18" evidence="3"/>
<dbReference type="InterPro" id="IPR010987">
    <property type="entry name" value="Glutathione-S-Trfase_C-like"/>
</dbReference>
<dbReference type="SUPFAM" id="SSF47616">
    <property type="entry name" value="GST C-terminal domain-like"/>
    <property type="match status" value="1"/>
</dbReference>
<dbReference type="InterPro" id="IPR004046">
    <property type="entry name" value="GST_C"/>
</dbReference>
<protein>
    <submittedName>
        <fullName evidence="3">Glutathionine S-transferase</fullName>
        <ecNumber evidence="3">2.5.1.18</ecNumber>
    </submittedName>
</protein>
<proteinExistence type="predicted"/>
<dbReference type="Proteomes" id="UP000254191">
    <property type="component" value="Unassembled WGS sequence"/>
</dbReference>